<keyword evidence="2" id="KW-1185">Reference proteome</keyword>
<gene>
    <name evidence="1" type="ORF">AFUS01_LOCUS11875</name>
</gene>
<organism evidence="1 2">
    <name type="scientific">Allacma fusca</name>
    <dbReference type="NCBI Taxonomy" id="39272"/>
    <lineage>
        <taxon>Eukaryota</taxon>
        <taxon>Metazoa</taxon>
        <taxon>Ecdysozoa</taxon>
        <taxon>Arthropoda</taxon>
        <taxon>Hexapoda</taxon>
        <taxon>Collembola</taxon>
        <taxon>Symphypleona</taxon>
        <taxon>Sminthuridae</taxon>
        <taxon>Allacma</taxon>
    </lineage>
</organism>
<feature type="non-terminal residue" evidence="1">
    <location>
        <position position="1"/>
    </location>
</feature>
<sequence length="126" mass="14168">FTKHICSGRMTGPHFKTTDIIHYTGQKGTKVILNMPPRTAQDLGPGRNVEFCCCPGIPKVWVKTLYLSGIIAVLVFAYFFCKDSDSRSIIPKHVSITFNENANVNATFQSSFNQQINIQICPDKWN</sequence>
<accession>A0A8J2JP68</accession>
<dbReference type="EMBL" id="CAJVCH010092351">
    <property type="protein sequence ID" value="CAG7722757.1"/>
    <property type="molecule type" value="Genomic_DNA"/>
</dbReference>
<name>A0A8J2JP68_9HEXA</name>
<reference evidence="1" key="1">
    <citation type="submission" date="2021-06" db="EMBL/GenBank/DDBJ databases">
        <authorList>
            <person name="Hodson N. C."/>
            <person name="Mongue J. A."/>
            <person name="Jaron S. K."/>
        </authorList>
    </citation>
    <scope>NUCLEOTIDE SEQUENCE</scope>
</reference>
<dbReference type="Proteomes" id="UP000708208">
    <property type="component" value="Unassembled WGS sequence"/>
</dbReference>
<comment type="caution">
    <text evidence="1">The sequence shown here is derived from an EMBL/GenBank/DDBJ whole genome shotgun (WGS) entry which is preliminary data.</text>
</comment>
<evidence type="ECO:0000313" key="1">
    <source>
        <dbReference type="EMBL" id="CAG7722757.1"/>
    </source>
</evidence>
<protein>
    <submittedName>
        <fullName evidence="1">Uncharacterized protein</fullName>
    </submittedName>
</protein>
<dbReference type="AlphaFoldDB" id="A0A8J2JP68"/>
<proteinExistence type="predicted"/>
<evidence type="ECO:0000313" key="2">
    <source>
        <dbReference type="Proteomes" id="UP000708208"/>
    </source>
</evidence>